<dbReference type="InterPro" id="IPR054722">
    <property type="entry name" value="PolX-like_BBD"/>
</dbReference>
<sequence length="349" mass="38978">MDENGGEDDGGGGNTAELAEEDEVEIPFANMLISTNENIHFSSSAYSDRPMSAVMQNTEADETDFIALLDPGSTHHIFRQRAFFNEIDFSKRLSMTMANSSSLQTLGTGSVTIRFKGPNTVFDITLKNCLYAPSAPINLISVGSLNDKGIDFISNDKGVYLHYRDTHPKLPGLTIKAFKRGRLPYINCRYVLPDGKTLSKGDPFTRDTPIPENDSVACVAVPLPSPELWHQRFGHLGKDATKVILTMDYATGIKYSGQFSKEICPPCIIAKRPRHSHPYIGNWATAIGELLHIDTCGPFPVQTPHHERYFFIVLDDYSNFGFTFLLKHKNDVLEHFLIVEAFLQTALWE</sequence>
<feature type="domain" description="GAG-pre-integrase" evidence="17">
    <location>
        <begin position="215"/>
        <end position="271"/>
    </location>
</feature>
<keyword evidence="16" id="KW-0233">DNA recombination</keyword>
<evidence type="ECO:0000256" key="15">
    <source>
        <dbReference type="ARBA" id="ARBA00023113"/>
    </source>
</evidence>
<evidence type="ECO:0008006" key="21">
    <source>
        <dbReference type="Google" id="ProtNLM"/>
    </source>
</evidence>
<dbReference type="InterPro" id="IPR039537">
    <property type="entry name" value="Retrotran_Ty1/copia-like"/>
</dbReference>
<protein>
    <recommendedName>
        <fullName evidence="21">GAG-pre-integrase domain-containing protein</fullName>
    </recommendedName>
</protein>
<keyword evidence="2" id="KW-1188">Viral release from host cell</keyword>
<dbReference type="GO" id="GO:0008233">
    <property type="term" value="F:peptidase activity"/>
    <property type="evidence" value="ECO:0007669"/>
    <property type="project" value="UniProtKB-KW"/>
</dbReference>
<evidence type="ECO:0000313" key="20">
    <source>
        <dbReference type="Proteomes" id="UP001213000"/>
    </source>
</evidence>
<dbReference type="GO" id="GO:0046872">
    <property type="term" value="F:metal ion binding"/>
    <property type="evidence" value="ECO:0007669"/>
    <property type="project" value="UniProtKB-KW"/>
</dbReference>
<dbReference type="Proteomes" id="UP001213000">
    <property type="component" value="Unassembled WGS sequence"/>
</dbReference>
<evidence type="ECO:0000256" key="5">
    <source>
        <dbReference type="ARBA" id="ARBA00022722"/>
    </source>
</evidence>
<evidence type="ECO:0000256" key="14">
    <source>
        <dbReference type="ARBA" id="ARBA00022932"/>
    </source>
</evidence>
<keyword evidence="12" id="KW-0229">DNA integration</keyword>
<evidence type="ECO:0000256" key="10">
    <source>
        <dbReference type="ARBA" id="ARBA00022840"/>
    </source>
</evidence>
<organism evidence="19 20">
    <name type="scientific">Leucocoprinus birnbaumii</name>
    <dbReference type="NCBI Taxonomy" id="56174"/>
    <lineage>
        <taxon>Eukaryota</taxon>
        <taxon>Fungi</taxon>
        <taxon>Dikarya</taxon>
        <taxon>Basidiomycota</taxon>
        <taxon>Agaricomycotina</taxon>
        <taxon>Agaricomycetes</taxon>
        <taxon>Agaricomycetidae</taxon>
        <taxon>Agaricales</taxon>
        <taxon>Agaricineae</taxon>
        <taxon>Agaricaceae</taxon>
        <taxon>Leucocoprinus</taxon>
    </lineage>
</organism>
<keyword evidence="20" id="KW-1185">Reference proteome</keyword>
<dbReference type="GO" id="GO:0003676">
    <property type="term" value="F:nucleic acid binding"/>
    <property type="evidence" value="ECO:0007669"/>
    <property type="project" value="InterPro"/>
</dbReference>
<evidence type="ECO:0000256" key="9">
    <source>
        <dbReference type="ARBA" id="ARBA00022801"/>
    </source>
</evidence>
<dbReference type="Gene3D" id="3.30.420.10">
    <property type="entry name" value="Ribonuclease H-like superfamily/Ribonuclease H"/>
    <property type="match status" value="1"/>
</dbReference>
<keyword evidence="7" id="KW-0547">Nucleotide-binding</keyword>
<comment type="function">
    <text evidence="1">The aspartyl protease (PR) mediates the proteolytic cleavages of the Gag and Gag-Pol polyproteins after assembly of the VLP.</text>
</comment>
<dbReference type="PANTHER" id="PTHR42648">
    <property type="entry name" value="TRANSPOSASE, PUTATIVE-RELATED"/>
    <property type="match status" value="1"/>
</dbReference>
<reference evidence="19" key="1">
    <citation type="submission" date="2022-07" db="EMBL/GenBank/DDBJ databases">
        <title>Genome Sequence of Leucocoprinus birnbaumii.</title>
        <authorList>
            <person name="Buettner E."/>
        </authorList>
    </citation>
    <scope>NUCLEOTIDE SEQUENCE</scope>
    <source>
        <strain evidence="19">VT141</strain>
    </source>
</reference>
<keyword evidence="15" id="KW-0917">Virion maturation</keyword>
<dbReference type="GO" id="GO:0005524">
    <property type="term" value="F:ATP binding"/>
    <property type="evidence" value="ECO:0007669"/>
    <property type="project" value="UniProtKB-KW"/>
</dbReference>
<evidence type="ECO:0000256" key="2">
    <source>
        <dbReference type="ARBA" id="ARBA00022612"/>
    </source>
</evidence>
<keyword evidence="14" id="KW-0808">Transferase</keyword>
<dbReference type="InterPro" id="IPR025724">
    <property type="entry name" value="GAG-pre-integrase_dom"/>
</dbReference>
<keyword evidence="10" id="KW-0067">ATP-binding</keyword>
<dbReference type="Pfam" id="PF22936">
    <property type="entry name" value="Pol_BBD"/>
    <property type="match status" value="1"/>
</dbReference>
<keyword evidence="13" id="KW-0695">RNA-directed DNA polymerase</keyword>
<dbReference type="GO" id="GO:0006508">
    <property type="term" value="P:proteolysis"/>
    <property type="evidence" value="ECO:0007669"/>
    <property type="project" value="UniProtKB-KW"/>
</dbReference>
<dbReference type="GO" id="GO:0003964">
    <property type="term" value="F:RNA-directed DNA polymerase activity"/>
    <property type="evidence" value="ECO:0007669"/>
    <property type="project" value="UniProtKB-KW"/>
</dbReference>
<evidence type="ECO:0000259" key="17">
    <source>
        <dbReference type="Pfam" id="PF13976"/>
    </source>
</evidence>
<evidence type="ECO:0000259" key="18">
    <source>
        <dbReference type="Pfam" id="PF22936"/>
    </source>
</evidence>
<keyword evidence="3" id="KW-0645">Protease</keyword>
<gene>
    <name evidence="19" type="ORF">NP233_g7264</name>
</gene>
<keyword evidence="4" id="KW-0548">Nucleotidyltransferase</keyword>
<keyword evidence="8" id="KW-0255">Endonuclease</keyword>
<evidence type="ECO:0000256" key="13">
    <source>
        <dbReference type="ARBA" id="ARBA00022918"/>
    </source>
</evidence>
<dbReference type="Pfam" id="PF13976">
    <property type="entry name" value="gag_pre-integrs"/>
    <property type="match status" value="1"/>
</dbReference>
<comment type="caution">
    <text evidence="19">The sequence shown here is derived from an EMBL/GenBank/DDBJ whole genome shotgun (WGS) entry which is preliminary data.</text>
</comment>
<evidence type="ECO:0000256" key="8">
    <source>
        <dbReference type="ARBA" id="ARBA00022759"/>
    </source>
</evidence>
<dbReference type="AlphaFoldDB" id="A0AAD5VS69"/>
<dbReference type="InterPro" id="IPR036397">
    <property type="entry name" value="RNaseH_sf"/>
</dbReference>
<dbReference type="InterPro" id="IPR012337">
    <property type="entry name" value="RNaseH-like_sf"/>
</dbReference>
<dbReference type="SUPFAM" id="SSF53098">
    <property type="entry name" value="Ribonuclease H-like"/>
    <property type="match status" value="1"/>
</dbReference>
<name>A0AAD5VS69_9AGAR</name>
<evidence type="ECO:0000256" key="1">
    <source>
        <dbReference type="ARBA" id="ARBA00002180"/>
    </source>
</evidence>
<evidence type="ECO:0000256" key="11">
    <source>
        <dbReference type="ARBA" id="ARBA00022842"/>
    </source>
</evidence>
<keyword evidence="9" id="KW-0378">Hydrolase</keyword>
<evidence type="ECO:0000256" key="3">
    <source>
        <dbReference type="ARBA" id="ARBA00022670"/>
    </source>
</evidence>
<dbReference type="GO" id="GO:0003887">
    <property type="term" value="F:DNA-directed DNA polymerase activity"/>
    <property type="evidence" value="ECO:0007669"/>
    <property type="project" value="UniProtKB-KW"/>
</dbReference>
<evidence type="ECO:0000256" key="12">
    <source>
        <dbReference type="ARBA" id="ARBA00022908"/>
    </source>
</evidence>
<keyword evidence="5" id="KW-0540">Nuclease</keyword>
<evidence type="ECO:0000256" key="6">
    <source>
        <dbReference type="ARBA" id="ARBA00022723"/>
    </source>
</evidence>
<evidence type="ECO:0000256" key="16">
    <source>
        <dbReference type="ARBA" id="ARBA00023172"/>
    </source>
</evidence>
<evidence type="ECO:0000256" key="4">
    <source>
        <dbReference type="ARBA" id="ARBA00022695"/>
    </source>
</evidence>
<evidence type="ECO:0000313" key="19">
    <source>
        <dbReference type="EMBL" id="KAJ3566024.1"/>
    </source>
</evidence>
<accession>A0AAD5VS69</accession>
<dbReference type="GO" id="GO:0015074">
    <property type="term" value="P:DNA integration"/>
    <property type="evidence" value="ECO:0007669"/>
    <property type="project" value="UniProtKB-KW"/>
</dbReference>
<evidence type="ECO:0000256" key="7">
    <source>
        <dbReference type="ARBA" id="ARBA00022741"/>
    </source>
</evidence>
<keyword evidence="14" id="KW-0239">DNA-directed DNA polymerase</keyword>
<keyword evidence="6" id="KW-0479">Metal-binding</keyword>
<feature type="domain" description="Retrovirus-related Pol polyprotein from transposon TNT 1-94-like beta-barrel" evidence="18">
    <location>
        <begin position="68"/>
        <end position="149"/>
    </location>
</feature>
<dbReference type="EMBL" id="JANIEX010000519">
    <property type="protein sequence ID" value="KAJ3566024.1"/>
    <property type="molecule type" value="Genomic_DNA"/>
</dbReference>
<keyword evidence="11" id="KW-0460">Magnesium</keyword>
<dbReference type="PANTHER" id="PTHR42648:SF11">
    <property type="entry name" value="TRANSPOSON TY4-P GAG-POL POLYPROTEIN"/>
    <property type="match status" value="1"/>
</dbReference>
<dbReference type="GO" id="GO:0004519">
    <property type="term" value="F:endonuclease activity"/>
    <property type="evidence" value="ECO:0007669"/>
    <property type="project" value="UniProtKB-KW"/>
</dbReference>
<proteinExistence type="predicted"/>
<dbReference type="GO" id="GO:0006310">
    <property type="term" value="P:DNA recombination"/>
    <property type="evidence" value="ECO:0007669"/>
    <property type="project" value="UniProtKB-KW"/>
</dbReference>